<evidence type="ECO:0000313" key="4">
    <source>
        <dbReference type="WBParaSite" id="Csp11.Scaffold481.g1865.t2"/>
    </source>
</evidence>
<accession>A0A1I7T2S0</accession>
<reference evidence="4" key="1">
    <citation type="submission" date="2016-11" db="UniProtKB">
        <authorList>
            <consortium name="WormBaseParasite"/>
        </authorList>
    </citation>
    <scope>IDENTIFICATION</scope>
</reference>
<proteinExistence type="predicted"/>
<dbReference type="SMART" id="SM00444">
    <property type="entry name" value="GYF"/>
    <property type="match status" value="1"/>
</dbReference>
<organism evidence="3 4">
    <name type="scientific">Caenorhabditis tropicalis</name>
    <dbReference type="NCBI Taxonomy" id="1561998"/>
    <lineage>
        <taxon>Eukaryota</taxon>
        <taxon>Metazoa</taxon>
        <taxon>Ecdysozoa</taxon>
        <taxon>Nematoda</taxon>
        <taxon>Chromadorea</taxon>
        <taxon>Rhabditida</taxon>
        <taxon>Rhabditina</taxon>
        <taxon>Rhabditomorpha</taxon>
        <taxon>Rhabditoidea</taxon>
        <taxon>Rhabditidae</taxon>
        <taxon>Peloderinae</taxon>
        <taxon>Caenorhabditis</taxon>
    </lineage>
</organism>
<feature type="region of interest" description="Disordered" evidence="1">
    <location>
        <begin position="127"/>
        <end position="163"/>
    </location>
</feature>
<evidence type="ECO:0000256" key="1">
    <source>
        <dbReference type="SAM" id="MobiDB-lite"/>
    </source>
</evidence>
<dbReference type="Gene3D" id="3.30.1490.40">
    <property type="match status" value="1"/>
</dbReference>
<dbReference type="STRING" id="1561998.A0A1I7T2S0"/>
<dbReference type="Proteomes" id="UP000095282">
    <property type="component" value="Unplaced"/>
</dbReference>
<dbReference type="PROSITE" id="PS50829">
    <property type="entry name" value="GYF"/>
    <property type="match status" value="1"/>
</dbReference>
<dbReference type="AlphaFoldDB" id="A0A1I7T2S0"/>
<protein>
    <submittedName>
        <fullName evidence="4">GYF domain-containing protein</fullName>
    </submittedName>
</protein>
<dbReference type="WBParaSite" id="Csp11.Scaffold481.g1865.t2">
    <property type="protein sequence ID" value="Csp11.Scaffold481.g1865.t2"/>
    <property type="gene ID" value="Csp11.Scaffold481.g1865"/>
</dbReference>
<evidence type="ECO:0000313" key="3">
    <source>
        <dbReference type="Proteomes" id="UP000095282"/>
    </source>
</evidence>
<dbReference type="SUPFAM" id="SSF55277">
    <property type="entry name" value="GYF domain"/>
    <property type="match status" value="1"/>
</dbReference>
<dbReference type="InterPro" id="IPR003169">
    <property type="entry name" value="GYF"/>
</dbReference>
<dbReference type="Pfam" id="PF02213">
    <property type="entry name" value="GYF"/>
    <property type="match status" value="1"/>
</dbReference>
<feature type="domain" description="GYF" evidence="2">
    <location>
        <begin position="11"/>
        <end position="59"/>
    </location>
</feature>
<dbReference type="InterPro" id="IPR035445">
    <property type="entry name" value="GYF-like_dom_sf"/>
</dbReference>
<evidence type="ECO:0000259" key="2">
    <source>
        <dbReference type="PROSITE" id="PS50829"/>
    </source>
</evidence>
<sequence length="251" mass="28062">MHKNSNGQQIETKWYYYGPDSDTYGPYLSKDMLFWLKGGYFNNDFQLRTENEQNFRTLGEWSQLLGTHPFSQPVHSFEASANQINASRSHGGPMMMMPPGLPPTFPPQQMPMRFPSFLPMPLLHQLNQNGGPPMGGQMHSQPPSEPIDAGSLSHTPDSENEAQLTDQIPQQPPSWLVALGLAFQGHLRKPLMSSTIHSMQQTMMARTNDAHTATEPVIMKNAECQTEPVELSKANASRLLSELFGQLVVIN</sequence>
<keyword evidence="3" id="KW-1185">Reference proteome</keyword>
<dbReference type="eggNOG" id="KOG1862">
    <property type="taxonomic scope" value="Eukaryota"/>
</dbReference>
<name>A0A1I7T2S0_9PELO</name>